<name>A0A8S1YQA4_PAROT</name>
<organism evidence="1 2">
    <name type="scientific">Paramecium octaurelia</name>
    <dbReference type="NCBI Taxonomy" id="43137"/>
    <lineage>
        <taxon>Eukaryota</taxon>
        <taxon>Sar</taxon>
        <taxon>Alveolata</taxon>
        <taxon>Ciliophora</taxon>
        <taxon>Intramacronucleata</taxon>
        <taxon>Oligohymenophorea</taxon>
        <taxon>Peniculida</taxon>
        <taxon>Parameciidae</taxon>
        <taxon>Paramecium</taxon>
    </lineage>
</organism>
<dbReference type="EMBL" id="CAJJDP010000227">
    <property type="protein sequence ID" value="CAD8215287.1"/>
    <property type="molecule type" value="Genomic_DNA"/>
</dbReference>
<keyword evidence="2" id="KW-1185">Reference proteome</keyword>
<evidence type="ECO:0000313" key="1">
    <source>
        <dbReference type="EMBL" id="CAD8215287.1"/>
    </source>
</evidence>
<dbReference type="AlphaFoldDB" id="A0A8S1YQA4"/>
<accession>A0A8S1YQA4</accession>
<reference evidence="1" key="1">
    <citation type="submission" date="2021-01" db="EMBL/GenBank/DDBJ databases">
        <authorList>
            <consortium name="Genoscope - CEA"/>
            <person name="William W."/>
        </authorList>
    </citation>
    <scope>NUCLEOTIDE SEQUENCE</scope>
</reference>
<proteinExistence type="predicted"/>
<sequence length="244" mass="29142">MQKHPILPINTLEMPLCPIQYQFIFRKSNNVVTATLNIMSKKPEIPRAPSAMNNKLNAEQTMTKIKQFQPDQKYFYSTKAIIKNKVLQEFFLIVKQQIQGLQKLHNDAAAKQNQSSKVRISHLHINTAPVNSYKQKFNDETFLLKDQETGFKFYLLKHELSMILDKSRRFRLIKNIWQIEKKHKSAWRDWWQQKGKQSLSNTQWQTEKQQKSRIINRDLHQRIETKNQYQRICFNSLQLSKLKL</sequence>
<dbReference type="Proteomes" id="UP000683925">
    <property type="component" value="Unassembled WGS sequence"/>
</dbReference>
<comment type="caution">
    <text evidence="1">The sequence shown here is derived from an EMBL/GenBank/DDBJ whole genome shotgun (WGS) entry which is preliminary data.</text>
</comment>
<gene>
    <name evidence="1" type="ORF">POCTA_138.1.T2230003</name>
</gene>
<evidence type="ECO:0000313" key="2">
    <source>
        <dbReference type="Proteomes" id="UP000683925"/>
    </source>
</evidence>
<protein>
    <submittedName>
        <fullName evidence="1">Uncharacterized protein</fullName>
    </submittedName>
</protein>